<evidence type="ECO:0000256" key="4">
    <source>
        <dbReference type="ARBA" id="ARBA00011881"/>
    </source>
</evidence>
<dbReference type="AlphaFoldDB" id="A0A2W2BLE0"/>
<comment type="function">
    <text evidence="2">Catalyzes the hydrolysis of 5-hydroxyisourate (HIU) to 2-oxo-4-hydroxy-4-carboxy-5-ureidoimidazoline (OHCU).</text>
</comment>
<dbReference type="PANTHER" id="PTHR10395:SF7">
    <property type="entry name" value="5-HYDROXYISOURATE HYDROLASE"/>
    <property type="match status" value="1"/>
</dbReference>
<dbReference type="SUPFAM" id="SSF49472">
    <property type="entry name" value="Transthyretin (synonym: prealbumin)"/>
    <property type="match status" value="1"/>
</dbReference>
<evidence type="ECO:0000313" key="10">
    <source>
        <dbReference type="Proteomes" id="UP000248764"/>
    </source>
</evidence>
<dbReference type="InterPro" id="IPR014306">
    <property type="entry name" value="Hydroxyisourate_hydrolase"/>
</dbReference>
<dbReference type="EMBL" id="POTW01000066">
    <property type="protein sequence ID" value="PZF81098.1"/>
    <property type="molecule type" value="Genomic_DNA"/>
</dbReference>
<evidence type="ECO:0000256" key="6">
    <source>
        <dbReference type="ARBA" id="ARBA00022801"/>
    </source>
</evidence>
<name>A0A2W2BLE0_9ACTN</name>
<keyword evidence="6 7" id="KW-0378">Hydrolase</keyword>
<protein>
    <recommendedName>
        <fullName evidence="7">5-hydroxyisourate hydrolase</fullName>
        <shortName evidence="7">HIU hydrolase</shortName>
        <shortName evidence="7">HIUHase</shortName>
        <ecNumber evidence="7">3.5.2.17</ecNumber>
    </recommendedName>
</protein>
<dbReference type="InterPro" id="IPR023418">
    <property type="entry name" value="Thyroxine_BS"/>
</dbReference>
<dbReference type="InterPro" id="IPR023416">
    <property type="entry name" value="Transthyretin/HIU_hydrolase_d"/>
</dbReference>
<evidence type="ECO:0000256" key="2">
    <source>
        <dbReference type="ARBA" id="ARBA00002704"/>
    </source>
</evidence>
<dbReference type="GO" id="GO:0006144">
    <property type="term" value="P:purine nucleobase metabolic process"/>
    <property type="evidence" value="ECO:0007669"/>
    <property type="project" value="UniProtKB-KW"/>
</dbReference>
<proteinExistence type="inferred from homology"/>
<dbReference type="InterPro" id="IPR036817">
    <property type="entry name" value="Transthyretin/HIU_hydrolase_sf"/>
</dbReference>
<comment type="similarity">
    <text evidence="3 7">Belongs to the transthyretin family. 5-hydroxyisourate hydrolase subfamily.</text>
</comment>
<gene>
    <name evidence="9" type="primary">uraH</name>
    <name evidence="9" type="ORF">C1I92_22615</name>
</gene>
<keyword evidence="10" id="KW-1185">Reference proteome</keyword>
<dbReference type="RefSeq" id="WP_111256916.1">
    <property type="nucleotide sequence ID" value="NZ_POTW01000066.1"/>
</dbReference>
<comment type="subunit">
    <text evidence="4 7">Homotetramer.</text>
</comment>
<evidence type="ECO:0000256" key="5">
    <source>
        <dbReference type="ARBA" id="ARBA00022631"/>
    </source>
</evidence>
<dbReference type="PROSITE" id="PS00769">
    <property type="entry name" value="TRANSTHYRETIN_2"/>
    <property type="match status" value="1"/>
</dbReference>
<evidence type="ECO:0000313" key="9">
    <source>
        <dbReference type="EMBL" id="PZF81098.1"/>
    </source>
</evidence>
<evidence type="ECO:0000256" key="7">
    <source>
        <dbReference type="RuleBase" id="RU361270"/>
    </source>
</evidence>
<evidence type="ECO:0000259" key="8">
    <source>
        <dbReference type="Pfam" id="PF00576"/>
    </source>
</evidence>
<sequence>MSTLSTHVLDTAAGRPAAGIRVVLETRSGDRLGEGVTDADGRIAALGPDPLDAGDYVLRFDTAGAFYPEVVVVFAVADADAGQHYHVPLLLSPYGYTTYRGS</sequence>
<dbReference type="PANTHER" id="PTHR10395">
    <property type="entry name" value="URICASE AND TRANSTHYRETIN-RELATED"/>
    <property type="match status" value="1"/>
</dbReference>
<dbReference type="Pfam" id="PF00576">
    <property type="entry name" value="Transthyretin"/>
    <property type="match status" value="1"/>
</dbReference>
<evidence type="ECO:0000256" key="1">
    <source>
        <dbReference type="ARBA" id="ARBA00001043"/>
    </source>
</evidence>
<dbReference type="EC" id="3.5.2.17" evidence="7"/>
<comment type="catalytic activity">
    <reaction evidence="1 7">
        <text>5-hydroxyisourate + H2O = 5-hydroxy-2-oxo-4-ureido-2,5-dihydro-1H-imidazole-5-carboxylate + H(+)</text>
        <dbReference type="Rhea" id="RHEA:23736"/>
        <dbReference type="ChEBI" id="CHEBI:15377"/>
        <dbReference type="ChEBI" id="CHEBI:15378"/>
        <dbReference type="ChEBI" id="CHEBI:18072"/>
        <dbReference type="ChEBI" id="CHEBI:58639"/>
        <dbReference type="EC" id="3.5.2.17"/>
    </reaction>
</comment>
<reference evidence="9 10" key="1">
    <citation type="submission" date="2018-01" db="EMBL/GenBank/DDBJ databases">
        <title>Draft genome sequence of Jiangella sp. GTF31.</title>
        <authorList>
            <person name="Sahin N."/>
            <person name="Ay H."/>
            <person name="Saygin H."/>
        </authorList>
    </citation>
    <scope>NUCLEOTIDE SEQUENCE [LARGE SCALE GENOMIC DNA]</scope>
    <source>
        <strain evidence="9 10">GTF31</strain>
    </source>
</reference>
<comment type="caution">
    <text evidence="9">The sequence shown here is derived from an EMBL/GenBank/DDBJ whole genome shotgun (WGS) entry which is preliminary data.</text>
</comment>
<organism evidence="9 10">
    <name type="scientific">Jiangella anatolica</name>
    <dbReference type="NCBI Taxonomy" id="2670374"/>
    <lineage>
        <taxon>Bacteria</taxon>
        <taxon>Bacillati</taxon>
        <taxon>Actinomycetota</taxon>
        <taxon>Actinomycetes</taxon>
        <taxon>Jiangellales</taxon>
        <taxon>Jiangellaceae</taxon>
        <taxon>Jiangella</taxon>
    </lineage>
</organism>
<dbReference type="InterPro" id="IPR023419">
    <property type="entry name" value="Transthyretin_CS"/>
</dbReference>
<dbReference type="GO" id="GO:0033971">
    <property type="term" value="F:hydroxyisourate hydrolase activity"/>
    <property type="evidence" value="ECO:0007669"/>
    <property type="project" value="UniProtKB-EC"/>
</dbReference>
<dbReference type="NCBIfam" id="TIGR02962">
    <property type="entry name" value="hdxy_isourate"/>
    <property type="match status" value="1"/>
</dbReference>
<keyword evidence="5 7" id="KW-0659">Purine metabolism</keyword>
<dbReference type="PROSITE" id="PS00768">
    <property type="entry name" value="TRANSTHYRETIN_1"/>
    <property type="match status" value="1"/>
</dbReference>
<feature type="domain" description="Transthyretin/hydroxyisourate hydrolase" evidence="8">
    <location>
        <begin position="4"/>
        <end position="101"/>
    </location>
</feature>
<evidence type="ECO:0000256" key="3">
    <source>
        <dbReference type="ARBA" id="ARBA00009850"/>
    </source>
</evidence>
<dbReference type="Gene3D" id="2.60.40.180">
    <property type="entry name" value="Transthyretin/hydroxyisourate hydrolase domain"/>
    <property type="match status" value="1"/>
</dbReference>
<accession>A0A2W2BLE0</accession>
<dbReference type="Proteomes" id="UP000248764">
    <property type="component" value="Unassembled WGS sequence"/>
</dbReference>